<keyword evidence="2" id="KW-1185">Reference proteome</keyword>
<evidence type="ECO:0000313" key="1">
    <source>
        <dbReference type="EMBL" id="KAH7689796.1"/>
    </source>
</evidence>
<evidence type="ECO:0000313" key="2">
    <source>
        <dbReference type="Proteomes" id="UP000827976"/>
    </source>
</evidence>
<proteinExistence type="predicted"/>
<dbReference type="Proteomes" id="UP000827976">
    <property type="component" value="Chromosome 2"/>
</dbReference>
<dbReference type="EMBL" id="CM037012">
    <property type="protein sequence ID" value="KAH7689796.1"/>
    <property type="molecule type" value="Genomic_DNA"/>
</dbReference>
<gene>
    <name evidence="1" type="ORF">IHE45_02G006700</name>
</gene>
<comment type="caution">
    <text evidence="1">The sequence shown here is derived from an EMBL/GenBank/DDBJ whole genome shotgun (WGS) entry which is preliminary data.</text>
</comment>
<accession>A0ACB7WNU8</accession>
<organism evidence="1 2">
    <name type="scientific">Dioscorea alata</name>
    <name type="common">Purple yam</name>
    <dbReference type="NCBI Taxonomy" id="55571"/>
    <lineage>
        <taxon>Eukaryota</taxon>
        <taxon>Viridiplantae</taxon>
        <taxon>Streptophyta</taxon>
        <taxon>Embryophyta</taxon>
        <taxon>Tracheophyta</taxon>
        <taxon>Spermatophyta</taxon>
        <taxon>Magnoliopsida</taxon>
        <taxon>Liliopsida</taxon>
        <taxon>Dioscoreales</taxon>
        <taxon>Dioscoreaceae</taxon>
        <taxon>Dioscorea</taxon>
    </lineage>
</organism>
<sequence>MTTLHLPFVGVSLMNSSPQELVFASMKDTTILLFQSLDQHKFLFQILSLQIDNQLPDTPYPITLSFDNELRGRSSSYLKSKEHLVRVQNANISCDSALESVFHLAAARWRKPDPSLISFEYVNLWLAPLCIEFDEQILSSLLEFFRTISSRLLSQTIQNYFQLHTLEYQNGQYSLSRISKCLETRSTVSLPSVAPIGAPWQHIYLFARKQKKIYVEFFELAPIKLSISFSSTPWMVRNETRAETETFIRISGASFQRGLMALIDVEGVPVHLRQLTLEHLMASKESIQEILTRHYTRQLLHEIYKVFGSASIIGNPMGFARNVGVGIKDFLSISSKGIVQSPSGLFTGIAQGSKSLISNTVYAISSATTQLSKAAHKGIVGFTFDEHTTNMDGQRKGLDSGNKGLVNEFLEGLTGLLQSPIKGAEKHGLPGVLSGIAMGTAGLVARPMASIFEAMGHGQGSAEHQKPKQPPPS</sequence>
<protein>
    <submittedName>
        <fullName evidence="1">Vacuolar protein sorting-associated protein 13</fullName>
    </submittedName>
</protein>
<reference evidence="2" key="1">
    <citation type="journal article" date="2022" name="Nat. Commun.">
        <title>Chromosome evolution and the genetic basis of agronomically important traits in greater yam.</title>
        <authorList>
            <person name="Bredeson J.V."/>
            <person name="Lyons J.B."/>
            <person name="Oniyinde I.O."/>
            <person name="Okereke N.R."/>
            <person name="Kolade O."/>
            <person name="Nnabue I."/>
            <person name="Nwadili C.O."/>
            <person name="Hribova E."/>
            <person name="Parker M."/>
            <person name="Nwogha J."/>
            <person name="Shu S."/>
            <person name="Carlson J."/>
            <person name="Kariba R."/>
            <person name="Muthemba S."/>
            <person name="Knop K."/>
            <person name="Barton G.J."/>
            <person name="Sherwood A.V."/>
            <person name="Lopez-Montes A."/>
            <person name="Asiedu R."/>
            <person name="Jamnadass R."/>
            <person name="Muchugi A."/>
            <person name="Goodstein D."/>
            <person name="Egesi C.N."/>
            <person name="Featherston J."/>
            <person name="Asfaw A."/>
            <person name="Simpson G.G."/>
            <person name="Dolezel J."/>
            <person name="Hendre P.S."/>
            <person name="Van Deynze A."/>
            <person name="Kumar P.L."/>
            <person name="Obidiegwu J.E."/>
            <person name="Bhattacharjee R."/>
            <person name="Rokhsar D.S."/>
        </authorList>
    </citation>
    <scope>NUCLEOTIDE SEQUENCE [LARGE SCALE GENOMIC DNA]</scope>
    <source>
        <strain evidence="2">cv. TDa95/00328</strain>
    </source>
</reference>
<name>A0ACB7WNU8_DIOAL</name>